<evidence type="ECO:0000256" key="1">
    <source>
        <dbReference type="ARBA" id="ARBA00023002"/>
    </source>
</evidence>
<organism evidence="4 5">
    <name type="scientific">Punctularia strigosozonata (strain HHB-11173)</name>
    <name type="common">White-rot fungus</name>
    <dbReference type="NCBI Taxonomy" id="741275"/>
    <lineage>
        <taxon>Eukaryota</taxon>
        <taxon>Fungi</taxon>
        <taxon>Dikarya</taxon>
        <taxon>Basidiomycota</taxon>
        <taxon>Agaricomycotina</taxon>
        <taxon>Agaricomycetes</taxon>
        <taxon>Corticiales</taxon>
        <taxon>Punctulariaceae</taxon>
        <taxon>Punctularia</taxon>
    </lineage>
</organism>
<dbReference type="OrthoDB" id="610608at2759"/>
<dbReference type="GO" id="GO:0003885">
    <property type="term" value="F:D-arabinono-1,4-lactone oxidase activity"/>
    <property type="evidence" value="ECO:0007669"/>
    <property type="project" value="InterPro"/>
</dbReference>
<dbReference type="Pfam" id="PF04030">
    <property type="entry name" value="ALO"/>
    <property type="match status" value="1"/>
</dbReference>
<name>R7S4C3_PUNST</name>
<keyword evidence="1" id="KW-0560">Oxidoreductase</keyword>
<feature type="compositionally biased region" description="Basic and acidic residues" evidence="2">
    <location>
        <begin position="11"/>
        <end position="23"/>
    </location>
</feature>
<accession>R7S4C3</accession>
<dbReference type="GO" id="GO:0005739">
    <property type="term" value="C:mitochondrion"/>
    <property type="evidence" value="ECO:0007669"/>
    <property type="project" value="TreeGrafter"/>
</dbReference>
<dbReference type="PANTHER" id="PTHR43762">
    <property type="entry name" value="L-GULONOLACTONE OXIDASE"/>
    <property type="match status" value="1"/>
</dbReference>
<dbReference type="InterPro" id="IPR016169">
    <property type="entry name" value="FAD-bd_PCMH_sub2"/>
</dbReference>
<reference evidence="5" key="1">
    <citation type="journal article" date="2012" name="Science">
        <title>The Paleozoic origin of enzymatic lignin decomposition reconstructed from 31 fungal genomes.</title>
        <authorList>
            <person name="Floudas D."/>
            <person name="Binder M."/>
            <person name="Riley R."/>
            <person name="Barry K."/>
            <person name="Blanchette R.A."/>
            <person name="Henrissat B."/>
            <person name="Martinez A.T."/>
            <person name="Otillar R."/>
            <person name="Spatafora J.W."/>
            <person name="Yadav J.S."/>
            <person name="Aerts A."/>
            <person name="Benoit I."/>
            <person name="Boyd A."/>
            <person name="Carlson A."/>
            <person name="Copeland A."/>
            <person name="Coutinho P.M."/>
            <person name="de Vries R.P."/>
            <person name="Ferreira P."/>
            <person name="Findley K."/>
            <person name="Foster B."/>
            <person name="Gaskell J."/>
            <person name="Glotzer D."/>
            <person name="Gorecki P."/>
            <person name="Heitman J."/>
            <person name="Hesse C."/>
            <person name="Hori C."/>
            <person name="Igarashi K."/>
            <person name="Jurgens J.A."/>
            <person name="Kallen N."/>
            <person name="Kersten P."/>
            <person name="Kohler A."/>
            <person name="Kuees U."/>
            <person name="Kumar T.K.A."/>
            <person name="Kuo A."/>
            <person name="LaButti K."/>
            <person name="Larrondo L.F."/>
            <person name="Lindquist E."/>
            <person name="Ling A."/>
            <person name="Lombard V."/>
            <person name="Lucas S."/>
            <person name="Lundell T."/>
            <person name="Martin R."/>
            <person name="McLaughlin D.J."/>
            <person name="Morgenstern I."/>
            <person name="Morin E."/>
            <person name="Murat C."/>
            <person name="Nagy L.G."/>
            <person name="Nolan M."/>
            <person name="Ohm R.A."/>
            <person name="Patyshakuliyeva A."/>
            <person name="Rokas A."/>
            <person name="Ruiz-Duenas F.J."/>
            <person name="Sabat G."/>
            <person name="Salamov A."/>
            <person name="Samejima M."/>
            <person name="Schmutz J."/>
            <person name="Slot J.C."/>
            <person name="St John F."/>
            <person name="Stenlid J."/>
            <person name="Sun H."/>
            <person name="Sun S."/>
            <person name="Syed K."/>
            <person name="Tsang A."/>
            <person name="Wiebenga A."/>
            <person name="Young D."/>
            <person name="Pisabarro A."/>
            <person name="Eastwood D.C."/>
            <person name="Martin F."/>
            <person name="Cullen D."/>
            <person name="Grigoriev I.V."/>
            <person name="Hibbett D.S."/>
        </authorList>
    </citation>
    <scope>NUCLEOTIDE SEQUENCE [LARGE SCALE GENOMIC DNA]</scope>
    <source>
        <strain evidence="5">HHB-11173 SS5</strain>
    </source>
</reference>
<evidence type="ECO:0000313" key="4">
    <source>
        <dbReference type="EMBL" id="EIN04699.1"/>
    </source>
</evidence>
<dbReference type="PANTHER" id="PTHR43762:SF1">
    <property type="entry name" value="D-ARABINONO-1,4-LACTONE OXIDASE"/>
    <property type="match status" value="1"/>
</dbReference>
<dbReference type="AlphaFoldDB" id="R7S4C3"/>
<dbReference type="Proteomes" id="UP000054196">
    <property type="component" value="Unassembled WGS sequence"/>
</dbReference>
<dbReference type="InterPro" id="IPR016167">
    <property type="entry name" value="FAD-bd_PCMH_sub1"/>
</dbReference>
<dbReference type="OMA" id="HSWSPIF"/>
<dbReference type="GO" id="GO:0071949">
    <property type="term" value="F:FAD binding"/>
    <property type="evidence" value="ECO:0007669"/>
    <property type="project" value="InterPro"/>
</dbReference>
<gene>
    <name evidence="4" type="ORF">PUNSTDRAFT_146346</name>
</gene>
<dbReference type="InterPro" id="IPR007173">
    <property type="entry name" value="ALO_C"/>
</dbReference>
<dbReference type="GO" id="GO:0016020">
    <property type="term" value="C:membrane"/>
    <property type="evidence" value="ECO:0007669"/>
    <property type="project" value="InterPro"/>
</dbReference>
<dbReference type="SUPFAM" id="SSF56176">
    <property type="entry name" value="FAD-binding/transporter-associated domain-like"/>
    <property type="match status" value="1"/>
</dbReference>
<dbReference type="InterPro" id="IPR036318">
    <property type="entry name" value="FAD-bd_PCMH-like_sf"/>
</dbReference>
<dbReference type="KEGG" id="psq:PUNSTDRAFT_146346"/>
<keyword evidence="5" id="KW-1185">Reference proteome</keyword>
<evidence type="ECO:0000259" key="3">
    <source>
        <dbReference type="PROSITE" id="PS51387"/>
    </source>
</evidence>
<dbReference type="RefSeq" id="XP_007388092.1">
    <property type="nucleotide sequence ID" value="XM_007388030.1"/>
</dbReference>
<feature type="domain" description="FAD-binding PCMH-type" evidence="3">
    <location>
        <begin position="131"/>
        <end position="327"/>
    </location>
</feature>
<evidence type="ECO:0000256" key="2">
    <source>
        <dbReference type="SAM" id="MobiDB-lite"/>
    </source>
</evidence>
<sequence>MSLSSLPEYAPFKDRNDESQTGLHNDELKSSLLKLIHADPLGRLNPLLTLLDAAEHPEDDFTDALTQAVAVIQKFNENDPSSRPDKTVDVEPELCLFGTVSAKPLPGGEPAIQELKFPKGKATFANWGHTIYYEPEATFVVRTIEGVCELVKWAAREGKKVRVAGFRHSWSELFGGPDSVLLMFLPYSTLVKLPYKSPPADWKTELSGATLVPSVADRRPDAEHAFVRIMAGTTNDQFRAWCYQHKTVCIPFNVIMVEITFGGSNAPICHGSGFGSSTLSDLVEQVEYVDARGNVQVVNDPRELRAASGCFGLLGVVVAITLRVDKMGVAEMVPVKIPMVLAVPPPKGYPIPDAVKDMIKKDNITEDQLEAARLQFIRRCKEDYYLEWFWFPYQAHCWVNTWKKRAMTDQDLDLPEYPGSNLLTGVKAQQLESSLAEAITNWAPWSWLDGQKQAYVFGLSAMVGLPNVTKPEDTIQTYVSEALHFRRGIQNFRCWDSEWEIPIPATADGDRDYELVQRAWWDGISAMYSRKDAPARVALEMRLTGSSNVLLAPQRGNANGTISIEVLTTLTTKQEDWQSFLQLVADKWTSYTDRDGNRLNARPHWAKQWAGLMVDGLPVEKYFTDVAYKDAFVEFRAEFDAVVTKRGGSTEETLRRFGNSTMERLIFPMQARLDKQTGSDVKKPYAEPHRSRNPIVRLFGGIWKKIKGLFGSSV</sequence>
<dbReference type="EMBL" id="JH687553">
    <property type="protein sequence ID" value="EIN04699.1"/>
    <property type="molecule type" value="Genomic_DNA"/>
</dbReference>
<proteinExistence type="predicted"/>
<evidence type="ECO:0000313" key="5">
    <source>
        <dbReference type="Proteomes" id="UP000054196"/>
    </source>
</evidence>
<dbReference type="Gene3D" id="3.30.465.10">
    <property type="match status" value="1"/>
</dbReference>
<dbReference type="GeneID" id="18881621"/>
<dbReference type="HOGENOM" id="CLU_014049_2_0_1"/>
<dbReference type="InterPro" id="IPR016166">
    <property type="entry name" value="FAD-bd_PCMH"/>
</dbReference>
<dbReference type="Gene3D" id="3.30.43.10">
    <property type="entry name" value="Uridine Diphospho-n-acetylenolpyruvylglucosamine Reductase, domain 2"/>
    <property type="match status" value="1"/>
</dbReference>
<dbReference type="eggNOG" id="ENOG502SB01">
    <property type="taxonomic scope" value="Eukaryota"/>
</dbReference>
<protein>
    <recommendedName>
        <fullName evidence="3">FAD-binding PCMH-type domain-containing protein</fullName>
    </recommendedName>
</protein>
<dbReference type="PROSITE" id="PS51387">
    <property type="entry name" value="FAD_PCMH"/>
    <property type="match status" value="1"/>
</dbReference>
<dbReference type="InterPro" id="IPR010031">
    <property type="entry name" value="FAD_lactone_oxidase-like"/>
</dbReference>
<feature type="region of interest" description="Disordered" evidence="2">
    <location>
        <begin position="1"/>
        <end position="23"/>
    </location>
</feature>